<dbReference type="EMBL" id="KN831970">
    <property type="protein sequence ID" value="KIO04608.1"/>
    <property type="molecule type" value="Genomic_DNA"/>
</dbReference>
<reference evidence="2" key="2">
    <citation type="submission" date="2015-01" db="EMBL/GenBank/DDBJ databases">
        <title>Evolutionary Origins and Diversification of the Mycorrhizal Mutualists.</title>
        <authorList>
            <consortium name="DOE Joint Genome Institute"/>
            <consortium name="Mycorrhizal Genomics Consortium"/>
            <person name="Kohler A."/>
            <person name="Kuo A."/>
            <person name="Nagy L.G."/>
            <person name="Floudas D."/>
            <person name="Copeland A."/>
            <person name="Barry K.W."/>
            <person name="Cichocki N."/>
            <person name="Veneault-Fourrey C."/>
            <person name="LaButti K."/>
            <person name="Lindquist E.A."/>
            <person name="Lipzen A."/>
            <person name="Lundell T."/>
            <person name="Morin E."/>
            <person name="Murat C."/>
            <person name="Riley R."/>
            <person name="Ohm R."/>
            <person name="Sun H."/>
            <person name="Tunlid A."/>
            <person name="Henrissat B."/>
            <person name="Grigoriev I.V."/>
            <person name="Hibbett D.S."/>
            <person name="Martin F."/>
        </authorList>
    </citation>
    <scope>NUCLEOTIDE SEQUENCE [LARGE SCALE GENOMIC DNA]</scope>
    <source>
        <strain evidence="2">Marx 270</strain>
    </source>
</reference>
<dbReference type="Proteomes" id="UP000054217">
    <property type="component" value="Unassembled WGS sequence"/>
</dbReference>
<name>A0A0C3J6D5_PISTI</name>
<gene>
    <name evidence="1" type="ORF">M404DRAFT_26064</name>
</gene>
<evidence type="ECO:0000313" key="1">
    <source>
        <dbReference type="EMBL" id="KIO04608.1"/>
    </source>
</evidence>
<protein>
    <submittedName>
        <fullName evidence="1">Uncharacterized protein</fullName>
    </submittedName>
</protein>
<proteinExistence type="predicted"/>
<sequence length="95" mass="10526">MQFTFGADYYLNYSFLNSQTTIRKANASGDPNDLTTLAVFQWSGFGGGKIWFGGRAIRAAWLVPRKLSSCAILIPGRGRATNRWTEGGPDNQTYK</sequence>
<dbReference type="HOGENOM" id="CLU_2373629_0_0_1"/>
<organism evidence="1 2">
    <name type="scientific">Pisolithus tinctorius Marx 270</name>
    <dbReference type="NCBI Taxonomy" id="870435"/>
    <lineage>
        <taxon>Eukaryota</taxon>
        <taxon>Fungi</taxon>
        <taxon>Dikarya</taxon>
        <taxon>Basidiomycota</taxon>
        <taxon>Agaricomycotina</taxon>
        <taxon>Agaricomycetes</taxon>
        <taxon>Agaricomycetidae</taxon>
        <taxon>Boletales</taxon>
        <taxon>Sclerodermatineae</taxon>
        <taxon>Pisolithaceae</taxon>
        <taxon>Pisolithus</taxon>
    </lineage>
</organism>
<dbReference type="AlphaFoldDB" id="A0A0C3J6D5"/>
<accession>A0A0C3J6D5</accession>
<reference evidence="1 2" key="1">
    <citation type="submission" date="2014-04" db="EMBL/GenBank/DDBJ databases">
        <authorList>
            <consortium name="DOE Joint Genome Institute"/>
            <person name="Kuo A."/>
            <person name="Kohler A."/>
            <person name="Costa M.D."/>
            <person name="Nagy L.G."/>
            <person name="Floudas D."/>
            <person name="Copeland A."/>
            <person name="Barry K.W."/>
            <person name="Cichocki N."/>
            <person name="Veneault-Fourrey C."/>
            <person name="LaButti K."/>
            <person name="Lindquist E.A."/>
            <person name="Lipzen A."/>
            <person name="Lundell T."/>
            <person name="Morin E."/>
            <person name="Murat C."/>
            <person name="Sun H."/>
            <person name="Tunlid A."/>
            <person name="Henrissat B."/>
            <person name="Grigoriev I.V."/>
            <person name="Hibbett D.S."/>
            <person name="Martin F."/>
            <person name="Nordberg H.P."/>
            <person name="Cantor M.N."/>
            <person name="Hua S.X."/>
        </authorList>
    </citation>
    <scope>NUCLEOTIDE SEQUENCE [LARGE SCALE GENOMIC DNA]</scope>
    <source>
        <strain evidence="1 2">Marx 270</strain>
    </source>
</reference>
<keyword evidence="2" id="KW-1185">Reference proteome</keyword>
<evidence type="ECO:0000313" key="2">
    <source>
        <dbReference type="Proteomes" id="UP000054217"/>
    </source>
</evidence>
<dbReference type="InParanoid" id="A0A0C3J6D5"/>